<dbReference type="GO" id="GO:0000045">
    <property type="term" value="P:autophagosome assembly"/>
    <property type="evidence" value="ECO:0007669"/>
    <property type="project" value="TreeGrafter"/>
</dbReference>
<evidence type="ECO:0000313" key="8">
    <source>
        <dbReference type="Proteomes" id="UP000261360"/>
    </source>
</evidence>
<protein>
    <recommendedName>
        <fullName evidence="2">Ubiquitin-like-conjugating enzyme ATG10</fullName>
    </recommendedName>
    <alternativeName>
        <fullName evidence="6">Autophagy-related protein 10</fullName>
    </alternativeName>
</protein>
<sequence length="149" mass="17182">MFWCFRCFYQSLQVLKDAIITQQHVRESRQILTTFKPDFCSELSQSSTPVVPPPCCRTSCVIFLHLLLLLLLLPHVCGSEGRSLSLEEVWGSVHPNFRVRLQSSPLSTVTQQEHPLLGQPFFMLHPCRTEEFMRPVLQAKHSGRLMLFL</sequence>
<organism evidence="7 8">
    <name type="scientific">Seriola lalandi dorsalis</name>
    <dbReference type="NCBI Taxonomy" id="1841481"/>
    <lineage>
        <taxon>Eukaryota</taxon>
        <taxon>Metazoa</taxon>
        <taxon>Chordata</taxon>
        <taxon>Craniata</taxon>
        <taxon>Vertebrata</taxon>
        <taxon>Euteleostomi</taxon>
        <taxon>Actinopterygii</taxon>
        <taxon>Neopterygii</taxon>
        <taxon>Teleostei</taxon>
        <taxon>Neoteleostei</taxon>
        <taxon>Acanthomorphata</taxon>
        <taxon>Carangaria</taxon>
        <taxon>Carangiformes</taxon>
        <taxon>Carangidae</taxon>
        <taxon>Seriola</taxon>
    </lineage>
</organism>
<dbReference type="Pfam" id="PF03987">
    <property type="entry name" value="Autophagy_act_C"/>
    <property type="match status" value="1"/>
</dbReference>
<dbReference type="GO" id="GO:0032446">
    <property type="term" value="P:protein modification by small protein conjugation"/>
    <property type="evidence" value="ECO:0007669"/>
    <property type="project" value="TreeGrafter"/>
</dbReference>
<evidence type="ECO:0000256" key="6">
    <source>
        <dbReference type="ARBA" id="ARBA00029833"/>
    </source>
</evidence>
<reference evidence="7" key="1">
    <citation type="submission" date="2025-08" db="UniProtKB">
        <authorList>
            <consortium name="Ensembl"/>
        </authorList>
    </citation>
    <scope>IDENTIFICATION</scope>
</reference>
<comment type="similarity">
    <text evidence="1">Belongs to the ATG10 family.</text>
</comment>
<evidence type="ECO:0000256" key="2">
    <source>
        <dbReference type="ARBA" id="ARBA00021099"/>
    </source>
</evidence>
<dbReference type="GO" id="GO:0005829">
    <property type="term" value="C:cytosol"/>
    <property type="evidence" value="ECO:0007669"/>
    <property type="project" value="TreeGrafter"/>
</dbReference>
<dbReference type="Ensembl" id="ENSSLDT00000027140.1">
    <property type="protein sequence ID" value="ENSSLDP00000026331.1"/>
    <property type="gene ID" value="ENSSLDG00000020460.1"/>
</dbReference>
<dbReference type="GO" id="GO:0061651">
    <property type="term" value="F:Atg12 conjugating enzyme activity"/>
    <property type="evidence" value="ECO:0007669"/>
    <property type="project" value="TreeGrafter"/>
</dbReference>
<evidence type="ECO:0000256" key="4">
    <source>
        <dbReference type="ARBA" id="ARBA00022786"/>
    </source>
</evidence>
<keyword evidence="8" id="KW-1185">Reference proteome</keyword>
<reference evidence="7" key="2">
    <citation type="submission" date="2025-09" db="UniProtKB">
        <authorList>
            <consortium name="Ensembl"/>
        </authorList>
    </citation>
    <scope>IDENTIFICATION</scope>
</reference>
<dbReference type="AlphaFoldDB" id="A0A3B4YDU2"/>
<dbReference type="PANTHER" id="PTHR14957:SF1">
    <property type="entry name" value="UBIQUITIN-LIKE-CONJUGATING ENZYME ATG10"/>
    <property type="match status" value="1"/>
</dbReference>
<keyword evidence="5" id="KW-0072">Autophagy</keyword>
<dbReference type="PANTHER" id="PTHR14957">
    <property type="entry name" value="UBIQUITIN-LIKE-CONJUGATING ENZYME ATG10"/>
    <property type="match status" value="1"/>
</dbReference>
<dbReference type="GeneTree" id="ENSGT00390000000924"/>
<keyword evidence="3" id="KW-0808">Transferase</keyword>
<dbReference type="InterPro" id="IPR007135">
    <property type="entry name" value="Atg3/Atg10"/>
</dbReference>
<evidence type="ECO:0000313" key="7">
    <source>
        <dbReference type="Ensembl" id="ENSSLDP00000026331.1"/>
    </source>
</evidence>
<evidence type="ECO:0000256" key="3">
    <source>
        <dbReference type="ARBA" id="ARBA00022679"/>
    </source>
</evidence>
<evidence type="ECO:0000256" key="1">
    <source>
        <dbReference type="ARBA" id="ARBA00005696"/>
    </source>
</evidence>
<name>A0A3B4YDU2_SERLL</name>
<accession>A0A3B4YDU2</accession>
<dbReference type="Proteomes" id="UP000261360">
    <property type="component" value="Unplaced"/>
</dbReference>
<dbReference type="Gene3D" id="3.30.1460.50">
    <property type="match status" value="1"/>
</dbReference>
<evidence type="ECO:0000256" key="5">
    <source>
        <dbReference type="ARBA" id="ARBA00023006"/>
    </source>
</evidence>
<keyword evidence="4" id="KW-0833">Ubl conjugation pathway</keyword>
<dbReference type="GO" id="GO:0000422">
    <property type="term" value="P:autophagy of mitochondrion"/>
    <property type="evidence" value="ECO:0007669"/>
    <property type="project" value="TreeGrafter"/>
</dbReference>
<dbReference type="STRING" id="1841481.ENSSLDP00000026331"/>
<proteinExistence type="inferred from homology"/>